<name>A0AA38I4B8_9CUCU</name>
<evidence type="ECO:0000313" key="1">
    <source>
        <dbReference type="EMBL" id="KAJ3648872.1"/>
    </source>
</evidence>
<dbReference type="EMBL" id="JALNTZ010000006">
    <property type="protein sequence ID" value="KAJ3648872.1"/>
    <property type="molecule type" value="Genomic_DNA"/>
</dbReference>
<sequence length="130" mass="14602">MHNPYKAAKPYRCKRQCGEVLAMAMRRAAKGNWRIHCSLAMHCAPNVVGAAVPNFVHPLRPPHCFLRGIPSLHCELLQSHHPVYSYHPGTKQTTLKFNVGLRTPSKISNTSLSNPTETFLDLDELVYVGR</sequence>
<gene>
    <name evidence="1" type="ORF">Zmor_020641</name>
</gene>
<comment type="caution">
    <text evidence="1">The sequence shown here is derived from an EMBL/GenBank/DDBJ whole genome shotgun (WGS) entry which is preliminary data.</text>
</comment>
<dbReference type="Proteomes" id="UP001168821">
    <property type="component" value="Unassembled WGS sequence"/>
</dbReference>
<proteinExistence type="predicted"/>
<dbReference type="AlphaFoldDB" id="A0AA38I4B8"/>
<accession>A0AA38I4B8</accession>
<keyword evidence="2" id="KW-1185">Reference proteome</keyword>
<protein>
    <submittedName>
        <fullName evidence="1">Uncharacterized protein</fullName>
    </submittedName>
</protein>
<reference evidence="1" key="1">
    <citation type="journal article" date="2023" name="G3 (Bethesda)">
        <title>Whole genome assemblies of Zophobas morio and Tenebrio molitor.</title>
        <authorList>
            <person name="Kaur S."/>
            <person name="Stinson S.A."/>
            <person name="diCenzo G.C."/>
        </authorList>
    </citation>
    <scope>NUCLEOTIDE SEQUENCE</scope>
    <source>
        <strain evidence="1">QUZm001</strain>
    </source>
</reference>
<organism evidence="1 2">
    <name type="scientific">Zophobas morio</name>
    <dbReference type="NCBI Taxonomy" id="2755281"/>
    <lineage>
        <taxon>Eukaryota</taxon>
        <taxon>Metazoa</taxon>
        <taxon>Ecdysozoa</taxon>
        <taxon>Arthropoda</taxon>
        <taxon>Hexapoda</taxon>
        <taxon>Insecta</taxon>
        <taxon>Pterygota</taxon>
        <taxon>Neoptera</taxon>
        <taxon>Endopterygota</taxon>
        <taxon>Coleoptera</taxon>
        <taxon>Polyphaga</taxon>
        <taxon>Cucujiformia</taxon>
        <taxon>Tenebrionidae</taxon>
        <taxon>Zophobas</taxon>
    </lineage>
</organism>
<evidence type="ECO:0000313" key="2">
    <source>
        <dbReference type="Proteomes" id="UP001168821"/>
    </source>
</evidence>